<dbReference type="InterPro" id="IPR029274">
    <property type="entry name" value="DUF4615"/>
</dbReference>
<proteinExistence type="inferred from homology"/>
<feature type="compositionally biased region" description="Polar residues" evidence="2">
    <location>
        <begin position="271"/>
        <end position="280"/>
    </location>
</feature>
<reference evidence="3 4" key="1">
    <citation type="journal article" date="2012" name="Nature">
        <title>The genomic landscape of species divergence in Ficedula flycatchers.</title>
        <authorList>
            <person name="Ellegren H."/>
            <person name="Smeds L."/>
            <person name="Burri R."/>
            <person name="Olason P.I."/>
            <person name="Backstrom N."/>
            <person name="Kawakami T."/>
            <person name="Kunstner A."/>
            <person name="Makinen H."/>
            <person name="Nadachowska-Brzyska K."/>
            <person name="Qvarnstrom A."/>
            <person name="Uebbing S."/>
            <person name="Wolf J.B."/>
        </authorList>
    </citation>
    <scope>NUCLEOTIDE SEQUENCE [LARGE SCALE GENOMIC DNA]</scope>
</reference>
<feature type="compositionally biased region" description="Basic and acidic residues" evidence="2">
    <location>
        <begin position="312"/>
        <end position="325"/>
    </location>
</feature>
<dbReference type="GeneTree" id="ENSGT00390000000306"/>
<evidence type="ECO:0000313" key="3">
    <source>
        <dbReference type="Ensembl" id="ENSFALP00000021065.1"/>
    </source>
</evidence>
<feature type="compositionally biased region" description="Low complexity" evidence="2">
    <location>
        <begin position="242"/>
        <end position="252"/>
    </location>
</feature>
<reference evidence="3" key="2">
    <citation type="submission" date="2025-08" db="UniProtKB">
        <authorList>
            <consortium name="Ensembl"/>
        </authorList>
    </citation>
    <scope>IDENTIFICATION</scope>
</reference>
<dbReference type="PANTHER" id="PTHR13602:SF2">
    <property type="entry name" value="UPF0488 PROTEIN C8ORF33"/>
    <property type="match status" value="1"/>
</dbReference>
<accession>A0A803VEA9</accession>
<evidence type="ECO:0000256" key="1">
    <source>
        <dbReference type="ARBA" id="ARBA00005707"/>
    </source>
</evidence>
<feature type="region of interest" description="Disordered" evidence="2">
    <location>
        <begin position="213"/>
        <end position="350"/>
    </location>
</feature>
<evidence type="ECO:0000256" key="2">
    <source>
        <dbReference type="SAM" id="MobiDB-lite"/>
    </source>
</evidence>
<dbReference type="Ensembl" id="ENSFALT00000039212.1">
    <property type="protein sequence ID" value="ENSFALP00000021065.1"/>
    <property type="gene ID" value="ENSFALG00000004864.2"/>
</dbReference>
<protein>
    <submittedName>
        <fullName evidence="3">Uncharacterized protein</fullName>
    </submittedName>
</protein>
<name>A0A803VEA9_FICAL</name>
<dbReference type="AlphaFoldDB" id="A0A803VEA9"/>
<feature type="compositionally biased region" description="Basic and acidic residues" evidence="2">
    <location>
        <begin position="335"/>
        <end position="350"/>
    </location>
</feature>
<comment type="similarity">
    <text evidence="1">Belongs to the UPF0488 family.</text>
</comment>
<keyword evidence="4" id="KW-1185">Reference proteome</keyword>
<dbReference type="PANTHER" id="PTHR13602">
    <property type="entry name" value="UPF0488 PROTEIN C8ORF33"/>
    <property type="match status" value="1"/>
</dbReference>
<gene>
    <name evidence="3" type="primary">LOC101813977</name>
</gene>
<sequence length="487" mass="53845">MSKAPQGVFQEQLERCILQLEADIHLTPHPKLVEETQHIFKVLCSPETPLAEKQQVMSNVFGDCYLKIDEGQKSLEKGMNPDIVKVQRSKGQAADAVKPSDLTPEAMPELFTSSGSSFRFDFTLSETNPEAHPGDSGAEQVENNVRATKQENWNGALRFAASEQEPKFAFNFAIPDEDCPHLQLLPASQYTEHTADPSLPAESAALPQAAALQEPEVTQVTGSAPKEDRSHVTSNIPQTETAAPLPQAAALQKPEVTQVTGSAPKEDRSHVTSNIPQTETAPADEAGTEKSTGGGASQKKKKKKQKTLVSKNKTEETQTSRKAKAEANSSQNTDTSHEKEKTSQQSDEQLRKEVDWCVNQLELGLKTQKPTPKQAEEALRAIRTLRSDKAPLVKKRQLMRAMFGDYRKKMQEELCRELKLMETAAKSAKIVELKGSIRKKNGQFVRKCLGACRKSQGSAESHSESHRTLNTGLFNFTTPQEFCFNFF</sequence>
<dbReference type="Pfam" id="PF15393">
    <property type="entry name" value="DUF4615"/>
    <property type="match status" value="2"/>
</dbReference>
<evidence type="ECO:0000313" key="4">
    <source>
        <dbReference type="Proteomes" id="UP000016665"/>
    </source>
</evidence>
<reference evidence="3" key="3">
    <citation type="submission" date="2025-09" db="UniProtKB">
        <authorList>
            <consortium name="Ensembl"/>
        </authorList>
    </citation>
    <scope>IDENTIFICATION</scope>
</reference>
<feature type="compositionally biased region" description="Polar residues" evidence="2">
    <location>
        <begin position="232"/>
        <end position="241"/>
    </location>
</feature>
<organism evidence="3 4">
    <name type="scientific">Ficedula albicollis</name>
    <name type="common">Collared flycatcher</name>
    <name type="synonym">Muscicapa albicollis</name>
    <dbReference type="NCBI Taxonomy" id="59894"/>
    <lineage>
        <taxon>Eukaryota</taxon>
        <taxon>Metazoa</taxon>
        <taxon>Chordata</taxon>
        <taxon>Craniata</taxon>
        <taxon>Vertebrata</taxon>
        <taxon>Euteleostomi</taxon>
        <taxon>Archelosauria</taxon>
        <taxon>Archosauria</taxon>
        <taxon>Dinosauria</taxon>
        <taxon>Saurischia</taxon>
        <taxon>Theropoda</taxon>
        <taxon>Coelurosauria</taxon>
        <taxon>Aves</taxon>
        <taxon>Neognathae</taxon>
        <taxon>Neoaves</taxon>
        <taxon>Telluraves</taxon>
        <taxon>Australaves</taxon>
        <taxon>Passeriformes</taxon>
        <taxon>Muscicapidae</taxon>
        <taxon>Ficedula</taxon>
    </lineage>
</organism>
<dbReference type="Proteomes" id="UP000016665">
    <property type="component" value="Chromosome 14"/>
</dbReference>